<reference evidence="1" key="2">
    <citation type="submission" date="2021-09" db="EMBL/GenBank/DDBJ databases">
        <authorList>
            <person name="Jia N."/>
            <person name="Wang J."/>
            <person name="Shi W."/>
            <person name="Du L."/>
            <person name="Sun Y."/>
            <person name="Zhan W."/>
            <person name="Jiang J."/>
            <person name="Wang Q."/>
            <person name="Zhang B."/>
            <person name="Ji P."/>
            <person name="Sakyi L.B."/>
            <person name="Cui X."/>
            <person name="Yuan T."/>
            <person name="Jiang B."/>
            <person name="Yang W."/>
            <person name="Lam T.T.-Y."/>
            <person name="Chang Q."/>
            <person name="Ding S."/>
            <person name="Wang X."/>
            <person name="Zhu J."/>
            <person name="Ruan X."/>
            <person name="Zhao L."/>
            <person name="Wei J."/>
            <person name="Que T."/>
            <person name="Du C."/>
            <person name="Cheng J."/>
            <person name="Dai P."/>
            <person name="Han X."/>
            <person name="Huang E."/>
            <person name="Gao Y."/>
            <person name="Liu J."/>
            <person name="Shao H."/>
            <person name="Ye R."/>
            <person name="Li L."/>
            <person name="Wei W."/>
            <person name="Wang X."/>
            <person name="Wang C."/>
            <person name="Huo Q."/>
            <person name="Li W."/>
            <person name="Guo W."/>
            <person name="Chen H."/>
            <person name="Chen S."/>
            <person name="Zhou L."/>
            <person name="Zhou L."/>
            <person name="Ni X."/>
            <person name="Tian J."/>
            <person name="Zhou Y."/>
            <person name="Sheng Y."/>
            <person name="Liu T."/>
            <person name="Pan Y."/>
            <person name="Xia L."/>
            <person name="Li J."/>
            <person name="Zhao F."/>
            <person name="Cao W."/>
        </authorList>
    </citation>
    <scope>NUCLEOTIDE SEQUENCE</scope>
    <source>
        <strain evidence="1">Rsan-2018</strain>
        <tissue evidence="1">Larvae</tissue>
    </source>
</reference>
<accession>A0A9D4Q9G3</accession>
<gene>
    <name evidence="1" type="ORF">HPB52_021946</name>
</gene>
<evidence type="ECO:0000313" key="1">
    <source>
        <dbReference type="EMBL" id="KAH7969788.1"/>
    </source>
</evidence>
<proteinExistence type="predicted"/>
<comment type="caution">
    <text evidence="1">The sequence shown here is derived from an EMBL/GenBank/DDBJ whole genome shotgun (WGS) entry which is preliminary data.</text>
</comment>
<dbReference type="AlphaFoldDB" id="A0A9D4Q9G3"/>
<organism evidence="1 2">
    <name type="scientific">Rhipicephalus sanguineus</name>
    <name type="common">Brown dog tick</name>
    <name type="synonym">Ixodes sanguineus</name>
    <dbReference type="NCBI Taxonomy" id="34632"/>
    <lineage>
        <taxon>Eukaryota</taxon>
        <taxon>Metazoa</taxon>
        <taxon>Ecdysozoa</taxon>
        <taxon>Arthropoda</taxon>
        <taxon>Chelicerata</taxon>
        <taxon>Arachnida</taxon>
        <taxon>Acari</taxon>
        <taxon>Parasitiformes</taxon>
        <taxon>Ixodida</taxon>
        <taxon>Ixodoidea</taxon>
        <taxon>Ixodidae</taxon>
        <taxon>Rhipicephalinae</taxon>
        <taxon>Rhipicephalus</taxon>
        <taxon>Rhipicephalus</taxon>
    </lineage>
</organism>
<evidence type="ECO:0008006" key="3">
    <source>
        <dbReference type="Google" id="ProtNLM"/>
    </source>
</evidence>
<keyword evidence="2" id="KW-1185">Reference proteome</keyword>
<dbReference type="Proteomes" id="UP000821837">
    <property type="component" value="Unassembled WGS sequence"/>
</dbReference>
<reference evidence="1" key="1">
    <citation type="journal article" date="2020" name="Cell">
        <title>Large-Scale Comparative Analyses of Tick Genomes Elucidate Their Genetic Diversity and Vector Capacities.</title>
        <authorList>
            <consortium name="Tick Genome and Microbiome Consortium (TIGMIC)"/>
            <person name="Jia N."/>
            <person name="Wang J."/>
            <person name="Shi W."/>
            <person name="Du L."/>
            <person name="Sun Y."/>
            <person name="Zhan W."/>
            <person name="Jiang J.F."/>
            <person name="Wang Q."/>
            <person name="Zhang B."/>
            <person name="Ji P."/>
            <person name="Bell-Sakyi L."/>
            <person name="Cui X.M."/>
            <person name="Yuan T.T."/>
            <person name="Jiang B.G."/>
            <person name="Yang W.F."/>
            <person name="Lam T.T."/>
            <person name="Chang Q.C."/>
            <person name="Ding S.J."/>
            <person name="Wang X.J."/>
            <person name="Zhu J.G."/>
            <person name="Ruan X.D."/>
            <person name="Zhao L."/>
            <person name="Wei J.T."/>
            <person name="Ye R.Z."/>
            <person name="Que T.C."/>
            <person name="Du C.H."/>
            <person name="Zhou Y.H."/>
            <person name="Cheng J.X."/>
            <person name="Dai P.F."/>
            <person name="Guo W.B."/>
            <person name="Han X.H."/>
            <person name="Huang E.J."/>
            <person name="Li L.F."/>
            <person name="Wei W."/>
            <person name="Gao Y.C."/>
            <person name="Liu J.Z."/>
            <person name="Shao H.Z."/>
            <person name="Wang X."/>
            <person name="Wang C.C."/>
            <person name="Yang T.C."/>
            <person name="Huo Q.B."/>
            <person name="Li W."/>
            <person name="Chen H.Y."/>
            <person name="Chen S.E."/>
            <person name="Zhou L.G."/>
            <person name="Ni X.B."/>
            <person name="Tian J.H."/>
            <person name="Sheng Y."/>
            <person name="Liu T."/>
            <person name="Pan Y.S."/>
            <person name="Xia L.Y."/>
            <person name="Li J."/>
            <person name="Zhao F."/>
            <person name="Cao W.C."/>
        </authorList>
    </citation>
    <scope>NUCLEOTIDE SEQUENCE</scope>
    <source>
        <strain evidence="1">Rsan-2018</strain>
    </source>
</reference>
<name>A0A9D4Q9G3_RHISA</name>
<dbReference type="EMBL" id="JABSTV010001248">
    <property type="protein sequence ID" value="KAH7969788.1"/>
    <property type="molecule type" value="Genomic_DNA"/>
</dbReference>
<protein>
    <recommendedName>
        <fullName evidence="3">Endonuclease/exonuclease/phosphatase domain-containing protein</fullName>
    </recommendedName>
</protein>
<evidence type="ECO:0000313" key="2">
    <source>
        <dbReference type="Proteomes" id="UP000821837"/>
    </source>
</evidence>
<sequence length="193" mass="21351">MLTEISPSQALKTNLYTLHVCSSPTDRLGNFNKLLTSAASQAKDRLLIVAGDFSMKLTTDSRFPSRGGSSVQRDTPPDLTFLENADGSWDNLQDYLGSDHFILEINIRITPTTPKTYTYVDWLVHHHTKEGTGLQDFADALADVYLPVGSKAVTWDNPTCEYKGTPQLLLVQRARAVAEGPYLPAPTWVEPPD</sequence>